<keyword evidence="4" id="KW-0408">Iron</keyword>
<gene>
    <name evidence="7" type="ORF">HWQ67_02640</name>
</gene>
<dbReference type="InterPro" id="IPR013785">
    <property type="entry name" value="Aldolase_TIM"/>
</dbReference>
<dbReference type="InterPro" id="IPR042298">
    <property type="entry name" value="P-CP_red_C"/>
</dbReference>
<dbReference type="InterPro" id="IPR006638">
    <property type="entry name" value="Elp3/MiaA/NifB-like_rSAM"/>
</dbReference>
<evidence type="ECO:0000313" key="8">
    <source>
        <dbReference type="Proteomes" id="UP001196980"/>
    </source>
</evidence>
<dbReference type="NCBIfam" id="TIGR04085">
    <property type="entry name" value="rSAM_more_4Fe4S"/>
    <property type="match status" value="1"/>
</dbReference>
<dbReference type="Proteomes" id="UP001196980">
    <property type="component" value="Unassembled WGS sequence"/>
</dbReference>
<dbReference type="Pfam" id="PF13186">
    <property type="entry name" value="SPASM"/>
    <property type="match status" value="1"/>
</dbReference>
<proteinExistence type="predicted"/>
<dbReference type="CDD" id="cd21123">
    <property type="entry name" value="SPASM_MftC-like"/>
    <property type="match status" value="1"/>
</dbReference>
<keyword evidence="2" id="KW-0949">S-adenosyl-L-methionine</keyword>
<dbReference type="SUPFAM" id="SSF102114">
    <property type="entry name" value="Radical SAM enzymes"/>
    <property type="match status" value="1"/>
</dbReference>
<dbReference type="InterPro" id="IPR023885">
    <property type="entry name" value="4Fe4S-binding_SPASM_dom"/>
</dbReference>
<evidence type="ECO:0000256" key="3">
    <source>
        <dbReference type="ARBA" id="ARBA00022723"/>
    </source>
</evidence>
<dbReference type="SFLD" id="SFLDG01067">
    <property type="entry name" value="SPASM/twitch_domain_containing"/>
    <property type="match status" value="1"/>
</dbReference>
<dbReference type="Gene3D" id="3.20.20.70">
    <property type="entry name" value="Aldolase class I"/>
    <property type="match status" value="1"/>
</dbReference>
<name>A0ABS6RV18_9BACT</name>
<evidence type="ECO:0000256" key="4">
    <source>
        <dbReference type="ARBA" id="ARBA00023004"/>
    </source>
</evidence>
<dbReference type="SFLD" id="SFLDS00029">
    <property type="entry name" value="Radical_SAM"/>
    <property type="match status" value="1"/>
</dbReference>
<evidence type="ECO:0000256" key="1">
    <source>
        <dbReference type="ARBA" id="ARBA00001966"/>
    </source>
</evidence>
<comment type="cofactor">
    <cofactor evidence="1">
        <name>[4Fe-4S] cluster</name>
        <dbReference type="ChEBI" id="CHEBI:49883"/>
    </cofactor>
</comment>
<reference evidence="7 8" key="1">
    <citation type="journal article" date="2020" name="J Geophys Res Biogeosci">
        <title>Magnetotaxis as an Adaptation to Enable Bacterial Shuttling of Microbial Sulfur and Sulfur Cycling Across Aquatic Oxic#Anoxic Interfaces.</title>
        <authorList>
            <person name="Li J."/>
            <person name="Liu P."/>
            <person name="Wang J."/>
            <person name="Roberts A.P."/>
            <person name="Pan Y."/>
        </authorList>
    </citation>
    <scope>NUCLEOTIDE SEQUENCE [LARGE SCALE GENOMIC DNA]</scope>
    <source>
        <strain evidence="7 8">MYR-1_YQ</strain>
    </source>
</reference>
<dbReference type="SFLD" id="SFLDG01386">
    <property type="entry name" value="main_SPASM_domain-containing"/>
    <property type="match status" value="1"/>
</dbReference>
<dbReference type="InterPro" id="IPR058240">
    <property type="entry name" value="rSAM_sf"/>
</dbReference>
<evidence type="ECO:0000313" key="7">
    <source>
        <dbReference type="EMBL" id="MBV6340475.1"/>
    </source>
</evidence>
<feature type="domain" description="Radical SAM core" evidence="6">
    <location>
        <begin position="15"/>
        <end position="224"/>
    </location>
</feature>
<dbReference type="InterPro" id="IPR050377">
    <property type="entry name" value="Radical_SAM_PqqE_MftC-like"/>
</dbReference>
<dbReference type="PROSITE" id="PS51918">
    <property type="entry name" value="RADICAL_SAM"/>
    <property type="match status" value="1"/>
</dbReference>
<comment type="caution">
    <text evidence="7">The sequence shown here is derived from an EMBL/GenBank/DDBJ whole genome shotgun (WGS) entry which is preliminary data.</text>
</comment>
<accession>A0ABS6RV18</accession>
<dbReference type="Pfam" id="PF08369">
    <property type="entry name" value="PCP_red"/>
    <property type="match status" value="1"/>
</dbReference>
<dbReference type="PANTHER" id="PTHR11228:SF7">
    <property type="entry name" value="PQQA PEPTIDE CYCLASE"/>
    <property type="match status" value="1"/>
</dbReference>
<dbReference type="RefSeq" id="WP_218251096.1">
    <property type="nucleotide sequence ID" value="NZ_JABXWD010000026.1"/>
</dbReference>
<organism evidence="7 8">
    <name type="scientific">Candidatus Magnetobacterium casense</name>
    <dbReference type="NCBI Taxonomy" id="1455061"/>
    <lineage>
        <taxon>Bacteria</taxon>
        <taxon>Pseudomonadati</taxon>
        <taxon>Nitrospirota</taxon>
        <taxon>Thermodesulfovibrionia</taxon>
        <taxon>Thermodesulfovibrionales</taxon>
        <taxon>Candidatus Magnetobacteriaceae</taxon>
        <taxon>Candidatus Magnetobacterium</taxon>
    </lineage>
</organism>
<dbReference type="Gene3D" id="1.10.8.550">
    <property type="entry name" value="Proto-chlorophyllide reductase 57 kD subunit B"/>
    <property type="match status" value="1"/>
</dbReference>
<dbReference type="CDD" id="cd01335">
    <property type="entry name" value="Radical_SAM"/>
    <property type="match status" value="1"/>
</dbReference>
<keyword evidence="5" id="KW-0411">Iron-sulfur</keyword>
<dbReference type="InterPro" id="IPR013580">
    <property type="entry name" value="LI-POR_suB-like_C"/>
</dbReference>
<keyword evidence="8" id="KW-1185">Reference proteome</keyword>
<evidence type="ECO:0000259" key="6">
    <source>
        <dbReference type="PROSITE" id="PS51918"/>
    </source>
</evidence>
<evidence type="ECO:0000256" key="2">
    <source>
        <dbReference type="ARBA" id="ARBA00022691"/>
    </source>
</evidence>
<keyword evidence="3" id="KW-0479">Metal-binding</keyword>
<dbReference type="InterPro" id="IPR007197">
    <property type="entry name" value="rSAM"/>
</dbReference>
<evidence type="ECO:0000256" key="5">
    <source>
        <dbReference type="ARBA" id="ARBA00023014"/>
    </source>
</evidence>
<sequence>MADINNGKSTDKSQDYKPYIVSWNLTGQCNLFCPHCYMDARERAAGELTTQEAKGVIDGLHRLNPNIMLVLTGGEPMLRDDIYELVEYSADHGFITVMGSNGTLLTKDNLKRLKNAGLKGLGISIDSVSPTYHDSFRLYYGAWNLSTEALKFGREVDLQTQVDVTVTDRNYNDIEEFVEMAIRLGAKAVNFFFLVCTGRARKEFISTENYETVLRKIASISDTEKRIMVRARCAPHIYRILHEDNVHIPQGTRGCLAGRLYMRVDPVGNVTACPYMPDTLGNVKDRSIVDIWTDSQKLTLLRDGQYKGRCGRCEYTEICGGCRARALAQYGDFMEEDSLCLYEPAGKDRVTGKDKVELDDNFQGSIAWDDAAKARMKRTPAFMKNMIIGLIEKKAKEMGVTLITSEFVDEIKSKDYSRIHEKKI</sequence>
<protein>
    <submittedName>
        <fullName evidence="7">Radical SAM protein</fullName>
    </submittedName>
</protein>
<dbReference type="EMBL" id="JABXWD010000026">
    <property type="protein sequence ID" value="MBV6340475.1"/>
    <property type="molecule type" value="Genomic_DNA"/>
</dbReference>
<dbReference type="Pfam" id="PF04055">
    <property type="entry name" value="Radical_SAM"/>
    <property type="match status" value="1"/>
</dbReference>
<dbReference type="SMART" id="SM00729">
    <property type="entry name" value="Elp3"/>
    <property type="match status" value="1"/>
</dbReference>
<dbReference type="PANTHER" id="PTHR11228">
    <property type="entry name" value="RADICAL SAM DOMAIN PROTEIN"/>
    <property type="match status" value="1"/>
</dbReference>